<evidence type="ECO:0000313" key="2">
    <source>
        <dbReference type="EMBL" id="EPZ31633.1"/>
    </source>
</evidence>
<dbReference type="SUPFAM" id="SSF53474">
    <property type="entry name" value="alpha/beta-Hydrolases"/>
    <property type="match status" value="1"/>
</dbReference>
<proteinExistence type="predicted"/>
<keyword evidence="1" id="KW-0812">Transmembrane</keyword>
<reference evidence="2 3" key="1">
    <citation type="journal article" date="2013" name="Curr. Biol.">
        <title>Shared signatures of parasitism and phylogenomics unite Cryptomycota and microsporidia.</title>
        <authorList>
            <person name="James T.Y."/>
            <person name="Pelin A."/>
            <person name="Bonen L."/>
            <person name="Ahrendt S."/>
            <person name="Sain D."/>
            <person name="Corradi N."/>
            <person name="Stajich J.E."/>
        </authorList>
    </citation>
    <scope>NUCLEOTIDE SEQUENCE [LARGE SCALE GENOMIC DNA]</scope>
    <source>
        <strain evidence="2 3">CSF55</strain>
    </source>
</reference>
<keyword evidence="1" id="KW-0472">Membrane</keyword>
<sequence length="555" mass="63863">MFRVDNEAAIFWRKVGYYLRYAVAAFCVSGIVYGGYALYGQQNGAVSPVFNSHEGKNTLHNFPSLDPVHVVLNDDSTHVVNSVSKPLVFRTLETFDIPTVYGVESFEVKVKIVEENSDSKLRPKSRPDASRLNIEKYVKTFNVREKSSNQIGKFYERSIVVPLEYDDLCHPVGSEEFELKMQTFNHKTPSDVHIIHLTNHRFDSSGGLSFDKAPYHFPSLREGKYSSCDILYFAHWLKQIKGVKDVLLKGQGYGTYLAQQVLTLDDSPFTRILLGNVFDPRHDLSYNSMTAINVLHRYADDCSKSSDCLIKNPKRLVKKAIEDPDFDWGNLAFHLKAFNTGGGGKMMREDGYDVNAMKFYLFSLYCMYRNSPSSPAIDGIGKLRQLHNDRITKMIKEGKDNLWVYPNFGHAHRPELKRDKPMKFGMFGFYSVEDYLDDKNYRTDQKMLFEPVFYAGKKPILIVNGLFDIENPYPNAINVYNNLINSDIVLLKTSDSDLSSSDCMEQIHLSFLHNDKFSDQVKSCVAKENNRRIIWNSKVMKKEIDLLWEYFKRGY</sequence>
<keyword evidence="1" id="KW-1133">Transmembrane helix</keyword>
<organism evidence="2 3">
    <name type="scientific">Rozella allomycis (strain CSF55)</name>
    <dbReference type="NCBI Taxonomy" id="988480"/>
    <lineage>
        <taxon>Eukaryota</taxon>
        <taxon>Fungi</taxon>
        <taxon>Fungi incertae sedis</taxon>
        <taxon>Cryptomycota</taxon>
        <taxon>Cryptomycota incertae sedis</taxon>
        <taxon>Rozella</taxon>
    </lineage>
</organism>
<name>A0A075AT14_ROZAC</name>
<dbReference type="EMBL" id="KE561209">
    <property type="protein sequence ID" value="EPZ31633.1"/>
    <property type="molecule type" value="Genomic_DNA"/>
</dbReference>
<keyword evidence="3" id="KW-1185">Reference proteome</keyword>
<dbReference type="AlphaFoldDB" id="A0A075AT14"/>
<gene>
    <name evidence="2" type="ORF">O9G_000112</name>
</gene>
<evidence type="ECO:0000313" key="3">
    <source>
        <dbReference type="Proteomes" id="UP000030755"/>
    </source>
</evidence>
<accession>A0A075AT14</accession>
<dbReference type="Proteomes" id="UP000030755">
    <property type="component" value="Unassembled WGS sequence"/>
</dbReference>
<evidence type="ECO:0000256" key="1">
    <source>
        <dbReference type="SAM" id="Phobius"/>
    </source>
</evidence>
<dbReference type="HOGENOM" id="CLU_491024_0_0_1"/>
<feature type="transmembrane region" description="Helical" evidence="1">
    <location>
        <begin position="21"/>
        <end position="39"/>
    </location>
</feature>
<protein>
    <submittedName>
        <fullName evidence="2">Uncharacterized protein</fullName>
    </submittedName>
</protein>
<dbReference type="InterPro" id="IPR029058">
    <property type="entry name" value="AB_hydrolase_fold"/>
</dbReference>